<feature type="region of interest" description="Disordered" evidence="1">
    <location>
        <begin position="58"/>
        <end position="79"/>
    </location>
</feature>
<sequence length="255" mass="29044">MNQAQAFKNLMENGTSIEYFNNGYIMQVKDKIKVYEEGKKSARTLTSAQQTKLLLEARGGGQGKPKHAAKRQVATERSSTTFQVAAQARRQIGDFESDFDDINDETSLNDRKFIQEEQLMNDFDDDDDQVIVEKPVKTSKPTTYSRKDQADSSAQKTIKKPQINYTSPQVDLEELIRLPTCDLPGCQIPFGKVVELRSVCNFVADEFHVVYNIFYPHNTGAPIRFYLQHTLENPYPPIPCSLIPYNQFETVMISI</sequence>
<feature type="region of interest" description="Disordered" evidence="1">
    <location>
        <begin position="134"/>
        <end position="159"/>
    </location>
</feature>
<accession>A0A5J4VM53</accession>
<comment type="caution">
    <text evidence="2">The sequence shown here is derived from an EMBL/GenBank/DDBJ whole genome shotgun (WGS) entry which is preliminary data.</text>
</comment>
<evidence type="ECO:0000313" key="3">
    <source>
        <dbReference type="Proteomes" id="UP000324800"/>
    </source>
</evidence>
<name>A0A5J4VM53_9EUKA</name>
<dbReference type="EMBL" id="SNRW01006192">
    <property type="protein sequence ID" value="KAA6383544.1"/>
    <property type="molecule type" value="Genomic_DNA"/>
</dbReference>
<proteinExistence type="predicted"/>
<protein>
    <submittedName>
        <fullName evidence="2">Uncharacterized protein</fullName>
    </submittedName>
</protein>
<dbReference type="Proteomes" id="UP000324800">
    <property type="component" value="Unassembled WGS sequence"/>
</dbReference>
<evidence type="ECO:0000313" key="2">
    <source>
        <dbReference type="EMBL" id="KAA6383544.1"/>
    </source>
</evidence>
<reference evidence="2 3" key="1">
    <citation type="submission" date="2019-03" db="EMBL/GenBank/DDBJ databases">
        <title>Single cell metagenomics reveals metabolic interactions within the superorganism composed of flagellate Streblomastix strix and complex community of Bacteroidetes bacteria on its surface.</title>
        <authorList>
            <person name="Treitli S.C."/>
            <person name="Kolisko M."/>
            <person name="Husnik F."/>
            <person name="Keeling P."/>
            <person name="Hampl V."/>
        </authorList>
    </citation>
    <scope>NUCLEOTIDE SEQUENCE [LARGE SCALE GENOMIC DNA]</scope>
    <source>
        <strain evidence="2">ST1C</strain>
    </source>
</reference>
<organism evidence="2 3">
    <name type="scientific">Streblomastix strix</name>
    <dbReference type="NCBI Taxonomy" id="222440"/>
    <lineage>
        <taxon>Eukaryota</taxon>
        <taxon>Metamonada</taxon>
        <taxon>Preaxostyla</taxon>
        <taxon>Oxymonadida</taxon>
        <taxon>Streblomastigidae</taxon>
        <taxon>Streblomastix</taxon>
    </lineage>
</organism>
<dbReference type="AlphaFoldDB" id="A0A5J4VM53"/>
<gene>
    <name evidence="2" type="ORF">EZS28_020932</name>
</gene>
<evidence type="ECO:0000256" key="1">
    <source>
        <dbReference type="SAM" id="MobiDB-lite"/>
    </source>
</evidence>